<name>A0A2P4S6R1_BAMTH</name>
<dbReference type="AlphaFoldDB" id="A0A2P4S6R1"/>
<reference evidence="2 3" key="1">
    <citation type="submission" date="2018-01" db="EMBL/GenBank/DDBJ databases">
        <title>Comparison of the Chinese Bamboo Partridge and Red Junglefowl genome sequences highlights the importance of demography in genome evolution.</title>
        <authorList>
            <person name="Tiley G.P."/>
            <person name="Kimball R.T."/>
            <person name="Braun E.L."/>
            <person name="Burleigh J.G."/>
        </authorList>
    </citation>
    <scope>NUCLEOTIDE SEQUENCE [LARGE SCALE GENOMIC DNA]</scope>
    <source>
        <strain evidence="2">RTK389</strain>
        <tissue evidence="2">Blood</tissue>
    </source>
</reference>
<feature type="compositionally biased region" description="Gly residues" evidence="1">
    <location>
        <begin position="77"/>
        <end position="86"/>
    </location>
</feature>
<comment type="caution">
    <text evidence="2">The sequence shown here is derived from an EMBL/GenBank/DDBJ whole genome shotgun (WGS) entry which is preliminary data.</text>
</comment>
<sequence length="86" mass="8239">MLCSQDVTAFSVSGNLSPGPRPADLAGEAPPAAEAAAKPREAKASGGDGHTLRAEDAANGSGGGGSHGGVLREGAEDGSGQGHHHG</sequence>
<protein>
    <submittedName>
        <fullName evidence="2">Uncharacterized protein</fullName>
    </submittedName>
</protein>
<feature type="compositionally biased region" description="Low complexity" evidence="1">
    <location>
        <begin position="26"/>
        <end position="36"/>
    </location>
</feature>
<feature type="non-terminal residue" evidence="2">
    <location>
        <position position="86"/>
    </location>
</feature>
<feature type="compositionally biased region" description="Polar residues" evidence="1">
    <location>
        <begin position="1"/>
        <end position="16"/>
    </location>
</feature>
<accession>A0A2P4S6R1</accession>
<dbReference type="EMBL" id="PPHD01094186">
    <property type="protein sequence ID" value="POI19801.1"/>
    <property type="molecule type" value="Genomic_DNA"/>
</dbReference>
<organism evidence="2 3">
    <name type="scientific">Bambusicola thoracicus</name>
    <name type="common">Chinese bamboo-partridge</name>
    <name type="synonym">Perdix thoracica</name>
    <dbReference type="NCBI Taxonomy" id="9083"/>
    <lineage>
        <taxon>Eukaryota</taxon>
        <taxon>Metazoa</taxon>
        <taxon>Chordata</taxon>
        <taxon>Craniata</taxon>
        <taxon>Vertebrata</taxon>
        <taxon>Euteleostomi</taxon>
        <taxon>Archelosauria</taxon>
        <taxon>Archosauria</taxon>
        <taxon>Dinosauria</taxon>
        <taxon>Saurischia</taxon>
        <taxon>Theropoda</taxon>
        <taxon>Coelurosauria</taxon>
        <taxon>Aves</taxon>
        <taxon>Neognathae</taxon>
        <taxon>Galloanserae</taxon>
        <taxon>Galliformes</taxon>
        <taxon>Phasianidae</taxon>
        <taxon>Perdicinae</taxon>
        <taxon>Bambusicola</taxon>
    </lineage>
</organism>
<proteinExistence type="predicted"/>
<dbReference type="Proteomes" id="UP000237246">
    <property type="component" value="Unassembled WGS sequence"/>
</dbReference>
<evidence type="ECO:0000256" key="1">
    <source>
        <dbReference type="SAM" id="MobiDB-lite"/>
    </source>
</evidence>
<evidence type="ECO:0000313" key="2">
    <source>
        <dbReference type="EMBL" id="POI19801.1"/>
    </source>
</evidence>
<evidence type="ECO:0000313" key="3">
    <source>
        <dbReference type="Proteomes" id="UP000237246"/>
    </source>
</evidence>
<feature type="region of interest" description="Disordered" evidence="1">
    <location>
        <begin position="1"/>
        <end position="86"/>
    </location>
</feature>
<gene>
    <name evidence="2" type="ORF">CIB84_016454</name>
</gene>
<keyword evidence="3" id="KW-1185">Reference proteome</keyword>